<feature type="signal peptide" evidence="1">
    <location>
        <begin position="1"/>
        <end position="23"/>
    </location>
</feature>
<evidence type="ECO:0000313" key="2">
    <source>
        <dbReference type="EMBL" id="HIW06983.1"/>
    </source>
</evidence>
<keyword evidence="1" id="KW-0732">Signal</keyword>
<dbReference type="Proteomes" id="UP000823934">
    <property type="component" value="Unassembled WGS sequence"/>
</dbReference>
<evidence type="ECO:0000256" key="1">
    <source>
        <dbReference type="SAM" id="SignalP"/>
    </source>
</evidence>
<proteinExistence type="predicted"/>
<name>A0A9D1Q5Q7_9GAMM</name>
<reference evidence="2" key="2">
    <citation type="submission" date="2021-04" db="EMBL/GenBank/DDBJ databases">
        <authorList>
            <person name="Gilroy R."/>
        </authorList>
    </citation>
    <scope>NUCLEOTIDE SEQUENCE</scope>
    <source>
        <strain evidence="2">CHK160-9182</strain>
    </source>
</reference>
<sequence length="158" mass="17693">MFRSSTFALLCSVLLLIVNLSFADEAQAKRIADANNLYCNQEALANPEYCGCISDVYEENLLDIALTKEEENFMIQGLSGQLVFEALGPEDIKLSEAITEKLDNPAFEEGFANCFAFVEDAMIDETPQDETNESLTVEQLRAIEELEAIEDMEDEEED</sequence>
<gene>
    <name evidence="2" type="ORF">H9889_06620</name>
</gene>
<comment type="caution">
    <text evidence="2">The sequence shown here is derived from an EMBL/GenBank/DDBJ whole genome shotgun (WGS) entry which is preliminary data.</text>
</comment>
<reference evidence="2" key="1">
    <citation type="journal article" date="2021" name="PeerJ">
        <title>Extensive microbial diversity within the chicken gut microbiome revealed by metagenomics and culture.</title>
        <authorList>
            <person name="Gilroy R."/>
            <person name="Ravi A."/>
            <person name="Getino M."/>
            <person name="Pursley I."/>
            <person name="Horton D.L."/>
            <person name="Alikhan N.F."/>
            <person name="Baker D."/>
            <person name="Gharbi K."/>
            <person name="Hall N."/>
            <person name="Watson M."/>
            <person name="Adriaenssens E.M."/>
            <person name="Foster-Nyarko E."/>
            <person name="Jarju S."/>
            <person name="Secka A."/>
            <person name="Antonio M."/>
            <person name="Oren A."/>
            <person name="Chaudhuri R.R."/>
            <person name="La Ragione R."/>
            <person name="Hildebrand F."/>
            <person name="Pallen M.J."/>
        </authorList>
    </citation>
    <scope>NUCLEOTIDE SEQUENCE</scope>
    <source>
        <strain evidence="2">CHK160-9182</strain>
    </source>
</reference>
<organism evidence="2 3">
    <name type="scientific">Candidatus Ignatzschineria merdigallinarum</name>
    <dbReference type="NCBI Taxonomy" id="2838621"/>
    <lineage>
        <taxon>Bacteria</taxon>
        <taxon>Pseudomonadati</taxon>
        <taxon>Pseudomonadota</taxon>
        <taxon>Gammaproteobacteria</taxon>
        <taxon>Cardiobacteriales</taxon>
        <taxon>Ignatzschineriaceae</taxon>
        <taxon>Ignatzschineria</taxon>
    </lineage>
</organism>
<dbReference type="EMBL" id="DXHP01000145">
    <property type="protein sequence ID" value="HIW06983.1"/>
    <property type="molecule type" value="Genomic_DNA"/>
</dbReference>
<evidence type="ECO:0000313" key="3">
    <source>
        <dbReference type="Proteomes" id="UP000823934"/>
    </source>
</evidence>
<feature type="chain" id="PRO_5039501966" evidence="1">
    <location>
        <begin position="24"/>
        <end position="158"/>
    </location>
</feature>
<protein>
    <submittedName>
        <fullName evidence="2">Uncharacterized protein</fullName>
    </submittedName>
</protein>
<accession>A0A9D1Q5Q7</accession>
<dbReference type="AlphaFoldDB" id="A0A9D1Q5Q7"/>